<reference evidence="4 5" key="1">
    <citation type="journal article" date="2018" name="Nat. Ecol. Evol.">
        <title>Pezizomycetes genomes reveal the molecular basis of ectomycorrhizal truffle lifestyle.</title>
        <authorList>
            <person name="Murat C."/>
            <person name="Payen T."/>
            <person name="Noel B."/>
            <person name="Kuo A."/>
            <person name="Morin E."/>
            <person name="Chen J."/>
            <person name="Kohler A."/>
            <person name="Krizsan K."/>
            <person name="Balestrini R."/>
            <person name="Da Silva C."/>
            <person name="Montanini B."/>
            <person name="Hainaut M."/>
            <person name="Levati E."/>
            <person name="Barry K.W."/>
            <person name="Belfiori B."/>
            <person name="Cichocki N."/>
            <person name="Clum A."/>
            <person name="Dockter R.B."/>
            <person name="Fauchery L."/>
            <person name="Guy J."/>
            <person name="Iotti M."/>
            <person name="Le Tacon F."/>
            <person name="Lindquist E.A."/>
            <person name="Lipzen A."/>
            <person name="Malagnac F."/>
            <person name="Mello A."/>
            <person name="Molinier V."/>
            <person name="Miyauchi S."/>
            <person name="Poulain J."/>
            <person name="Riccioni C."/>
            <person name="Rubini A."/>
            <person name="Sitrit Y."/>
            <person name="Splivallo R."/>
            <person name="Traeger S."/>
            <person name="Wang M."/>
            <person name="Zifcakova L."/>
            <person name="Wipf D."/>
            <person name="Zambonelli A."/>
            <person name="Paolocci F."/>
            <person name="Nowrousian M."/>
            <person name="Ottonello S."/>
            <person name="Baldrian P."/>
            <person name="Spatafora J.W."/>
            <person name="Henrissat B."/>
            <person name="Nagy L.G."/>
            <person name="Aury J.M."/>
            <person name="Wincker P."/>
            <person name="Grigoriev I.V."/>
            <person name="Bonfante P."/>
            <person name="Martin F.M."/>
        </authorList>
    </citation>
    <scope>NUCLEOTIDE SEQUENCE [LARGE SCALE GENOMIC DNA]</scope>
    <source>
        <strain evidence="4 5">RN42</strain>
    </source>
</reference>
<dbReference type="InterPro" id="IPR022742">
    <property type="entry name" value="Hydrolase_4"/>
</dbReference>
<comment type="similarity">
    <text evidence="1">Belongs to the peptidase S33 family.</text>
</comment>
<dbReference type="PRINTS" id="PR00111">
    <property type="entry name" value="ABHYDROLASE"/>
</dbReference>
<dbReference type="SUPFAM" id="SSF53474">
    <property type="entry name" value="alpha/beta-Hydrolases"/>
    <property type="match status" value="1"/>
</dbReference>
<feature type="domain" description="Serine aminopeptidase S33" evidence="3">
    <location>
        <begin position="32"/>
        <end position="281"/>
    </location>
</feature>
<dbReference type="Proteomes" id="UP000275078">
    <property type="component" value="Unassembled WGS sequence"/>
</dbReference>
<dbReference type="Gene3D" id="3.40.50.1820">
    <property type="entry name" value="alpha/beta hydrolase"/>
    <property type="match status" value="1"/>
</dbReference>
<evidence type="ECO:0000313" key="4">
    <source>
        <dbReference type="EMBL" id="RPA86607.1"/>
    </source>
</evidence>
<dbReference type="InterPro" id="IPR029058">
    <property type="entry name" value="AB_hydrolase_fold"/>
</dbReference>
<evidence type="ECO:0000259" key="3">
    <source>
        <dbReference type="Pfam" id="PF12146"/>
    </source>
</evidence>
<evidence type="ECO:0000256" key="1">
    <source>
        <dbReference type="ARBA" id="ARBA00010088"/>
    </source>
</evidence>
<dbReference type="InterPro" id="IPR051044">
    <property type="entry name" value="MAG_DAG_Lipase"/>
</dbReference>
<accession>A0A3N4IMG9</accession>
<dbReference type="GO" id="GO:0008233">
    <property type="term" value="F:peptidase activity"/>
    <property type="evidence" value="ECO:0007669"/>
    <property type="project" value="InterPro"/>
</dbReference>
<gene>
    <name evidence="4" type="ORF">BJ508DRAFT_411266</name>
</gene>
<protein>
    <submittedName>
        <fullName evidence="4">Alpha/beta-hydrolase</fullName>
    </submittedName>
</protein>
<dbReference type="InterPro" id="IPR002410">
    <property type="entry name" value="Peptidase_S33"/>
</dbReference>
<evidence type="ECO:0000313" key="5">
    <source>
        <dbReference type="Proteomes" id="UP000275078"/>
    </source>
</evidence>
<dbReference type="STRING" id="1160509.A0A3N4IMG9"/>
<organism evidence="4 5">
    <name type="scientific">Ascobolus immersus RN42</name>
    <dbReference type="NCBI Taxonomy" id="1160509"/>
    <lineage>
        <taxon>Eukaryota</taxon>
        <taxon>Fungi</taxon>
        <taxon>Dikarya</taxon>
        <taxon>Ascomycota</taxon>
        <taxon>Pezizomycotina</taxon>
        <taxon>Pezizomycetes</taxon>
        <taxon>Pezizales</taxon>
        <taxon>Ascobolaceae</taxon>
        <taxon>Ascobolus</taxon>
    </lineage>
</organism>
<dbReference type="GO" id="GO:0006508">
    <property type="term" value="P:proteolysis"/>
    <property type="evidence" value="ECO:0007669"/>
    <property type="project" value="InterPro"/>
</dbReference>
<dbReference type="EMBL" id="ML119649">
    <property type="protein sequence ID" value="RPA86607.1"/>
    <property type="molecule type" value="Genomic_DNA"/>
</dbReference>
<dbReference type="Pfam" id="PF12146">
    <property type="entry name" value="Hydrolase_4"/>
    <property type="match status" value="1"/>
</dbReference>
<dbReference type="PANTHER" id="PTHR11614">
    <property type="entry name" value="PHOSPHOLIPASE-RELATED"/>
    <property type="match status" value="1"/>
</dbReference>
<sequence length="352" mass="39012">MTTSQNHTKEEKHITFPDGHTLYTCTWKPTASPKAHVLFLHGFSDHSNAYYDFFPSLSSSHLQILSFDQRGWGKSIPSPKHSHRGRTGTTEAIFSDIDFLLQPLLDTGLPVFLIGHSMGGGLALCYGHYGSLRSKLSGIVVFSPLIEVHPDAKPPPKFIISLLKQVAKLLPHVTMEQKLSHTLMSRDESVCNAFKDDELCHDTGTLQGLAHMLDRGDFLVRNAGKGWDAKVPVLVLHGTGDRVTDWRASRRFSEQLRERVEGVVVEFRDLEGWFHKMHAEPGEDRARFAELVSGWILRQVGADAVAQGNDAEAAQVEGEGKVEQKIAEPELLAKTEAAPLVQAEPAKETARL</sequence>
<keyword evidence="5" id="KW-1185">Reference proteome</keyword>
<dbReference type="AlphaFoldDB" id="A0A3N4IMG9"/>
<dbReference type="OrthoDB" id="10249433at2759"/>
<proteinExistence type="inferred from homology"/>
<name>A0A3N4IMG9_ASCIM</name>
<keyword evidence="2 4" id="KW-0378">Hydrolase</keyword>
<dbReference type="PRINTS" id="PR00793">
    <property type="entry name" value="PROAMNOPTASE"/>
</dbReference>
<evidence type="ECO:0000256" key="2">
    <source>
        <dbReference type="ARBA" id="ARBA00022801"/>
    </source>
</evidence>
<dbReference type="InterPro" id="IPR000073">
    <property type="entry name" value="AB_hydrolase_1"/>
</dbReference>